<dbReference type="SMART" id="SM00530">
    <property type="entry name" value="HTH_XRE"/>
    <property type="match status" value="1"/>
</dbReference>
<evidence type="ECO:0000259" key="1">
    <source>
        <dbReference type="PROSITE" id="PS50943"/>
    </source>
</evidence>
<dbReference type="RefSeq" id="WP_171369630.1">
    <property type="nucleotide sequence ID" value="NZ_VTXW01000072.1"/>
</dbReference>
<dbReference type="InterPro" id="IPR010982">
    <property type="entry name" value="Lambda_DNA-bd_dom_sf"/>
</dbReference>
<evidence type="ECO:0000313" key="3">
    <source>
        <dbReference type="Proteomes" id="UP000525336"/>
    </source>
</evidence>
<dbReference type="EMBL" id="VTXW01000072">
    <property type="protein sequence ID" value="NOH36537.1"/>
    <property type="molecule type" value="Genomic_DNA"/>
</dbReference>
<protein>
    <submittedName>
        <fullName evidence="2">Helix-turn-helix transcriptional regulator</fullName>
    </submittedName>
</protein>
<dbReference type="Gene3D" id="1.10.260.40">
    <property type="entry name" value="lambda repressor-like DNA-binding domains"/>
    <property type="match status" value="1"/>
</dbReference>
<proteinExistence type="predicted"/>
<dbReference type="Proteomes" id="UP000525336">
    <property type="component" value="Unassembled WGS sequence"/>
</dbReference>
<evidence type="ECO:0000313" key="2">
    <source>
        <dbReference type="EMBL" id="NOH36537.1"/>
    </source>
</evidence>
<comment type="caution">
    <text evidence="2">The sequence shown here is derived from an EMBL/GenBank/DDBJ whole genome shotgun (WGS) entry which is preliminary data.</text>
</comment>
<dbReference type="PROSITE" id="PS50943">
    <property type="entry name" value="HTH_CROC1"/>
    <property type="match status" value="1"/>
</dbReference>
<dbReference type="GO" id="GO:0003677">
    <property type="term" value="F:DNA binding"/>
    <property type="evidence" value="ECO:0007669"/>
    <property type="project" value="InterPro"/>
</dbReference>
<dbReference type="CDD" id="cd00093">
    <property type="entry name" value="HTH_XRE"/>
    <property type="match status" value="1"/>
</dbReference>
<name>A0A7Y3YU22_9VIBR</name>
<feature type="domain" description="HTH cro/C1-type" evidence="1">
    <location>
        <begin position="25"/>
        <end position="78"/>
    </location>
</feature>
<dbReference type="SUPFAM" id="SSF47413">
    <property type="entry name" value="lambda repressor-like DNA-binding domains"/>
    <property type="match status" value="1"/>
</dbReference>
<dbReference type="AlphaFoldDB" id="A0A7Y3YU22"/>
<accession>A0A7Y3YU22</accession>
<sequence>MPQRQENLDIPLKVRELSKDQDSSLKAWLIYLGVSQHELAEQLNVSQARVSQYCSKKIKNKSVLLKISEALGITPEQLSFEPDTIPLMVFINDKGK</sequence>
<gene>
    <name evidence="2" type="ORF">F0245_24995</name>
</gene>
<reference evidence="2 3" key="1">
    <citation type="submission" date="2019-09" db="EMBL/GenBank/DDBJ databases">
        <title>Draft genome sequencing and comparative genomics of hatchery-associated Vibrios.</title>
        <authorList>
            <person name="Kehlet-Delgado H."/>
            <person name="Mueller R.S."/>
        </authorList>
    </citation>
    <scope>NUCLEOTIDE SEQUENCE [LARGE SCALE GENOMIC DNA]</scope>
    <source>
        <strain evidence="2 3">00-90-10</strain>
    </source>
</reference>
<organism evidence="2 3">
    <name type="scientific">Vibrio chagasii</name>
    <dbReference type="NCBI Taxonomy" id="170679"/>
    <lineage>
        <taxon>Bacteria</taxon>
        <taxon>Pseudomonadati</taxon>
        <taxon>Pseudomonadota</taxon>
        <taxon>Gammaproteobacteria</taxon>
        <taxon>Vibrionales</taxon>
        <taxon>Vibrionaceae</taxon>
        <taxon>Vibrio</taxon>
    </lineage>
</organism>
<dbReference type="InterPro" id="IPR001387">
    <property type="entry name" value="Cro/C1-type_HTH"/>
</dbReference>
<dbReference type="Pfam" id="PF01381">
    <property type="entry name" value="HTH_3"/>
    <property type="match status" value="1"/>
</dbReference>